<dbReference type="Proteomes" id="UP000041247">
    <property type="component" value="Unassembled WGS sequence"/>
</dbReference>
<evidence type="ECO:0000313" key="2">
    <source>
        <dbReference type="Proteomes" id="UP000041247"/>
    </source>
</evidence>
<accession>A0A0K2ZNG0</accession>
<evidence type="ECO:0000313" key="1">
    <source>
        <dbReference type="EMBL" id="CTP87341.1"/>
    </source>
</evidence>
<proteinExistence type="predicted"/>
<organism evidence="1 2">
    <name type="scientific">Xanthomonas graminis pv. poae</name>
    <dbReference type="NCBI Taxonomy" id="227946"/>
    <lineage>
        <taxon>Bacteria</taxon>
        <taxon>Pseudomonadati</taxon>
        <taxon>Pseudomonadota</taxon>
        <taxon>Gammaproteobacteria</taxon>
        <taxon>Lysobacterales</taxon>
        <taxon>Lysobacteraceae</taxon>
        <taxon>Xanthomonas</taxon>
        <taxon>Xanthomonas translucens group</taxon>
        <taxon>Xanthomonas graminis</taxon>
    </lineage>
</organism>
<name>A0A0K2ZNG0_9XANT</name>
<reference evidence="1 2" key="1">
    <citation type="submission" date="2015-07" db="EMBL/GenBank/DDBJ databases">
        <authorList>
            <person name="Noorani M."/>
        </authorList>
    </citation>
    <scope>NUCLEOTIDE SEQUENCE [LARGE SCALE GENOMIC DNA]</scope>
    <source>
        <strain evidence="1">LMG728</strain>
    </source>
</reference>
<dbReference type="EMBL" id="CXOK01000038">
    <property type="protein sequence ID" value="CTP87341.1"/>
    <property type="molecule type" value="Genomic_DNA"/>
</dbReference>
<gene>
    <name evidence="1" type="ORF">XTPLMG728_1528</name>
</gene>
<dbReference type="AlphaFoldDB" id="A0A0K2ZNG0"/>
<protein>
    <submittedName>
        <fullName evidence="1">Uncharacterized protein</fullName>
    </submittedName>
</protein>
<sequence>MRGRSPKKVLVSPQRKVVAAATALLDTMEGVFDEKSAGKWLREDVGLQWSFLTCLQYLSGKEALSALEALPDGWTERGRTKGDLYAASIFAANAVANVRQNGSMLCASEMAKGMKGKTIEQWLAERVVAR</sequence>